<keyword evidence="1" id="KW-1133">Transmembrane helix</keyword>
<evidence type="ECO:0000256" key="2">
    <source>
        <dbReference type="SAM" id="SignalP"/>
    </source>
</evidence>
<feature type="chain" id="PRO_5045493562" evidence="2">
    <location>
        <begin position="24"/>
        <end position="87"/>
    </location>
</feature>
<evidence type="ECO:0000256" key="1">
    <source>
        <dbReference type="SAM" id="Phobius"/>
    </source>
</evidence>
<feature type="signal peptide" evidence="2">
    <location>
        <begin position="1"/>
        <end position="23"/>
    </location>
</feature>
<reference evidence="3 4" key="1">
    <citation type="submission" date="2024-06" db="EMBL/GenBank/DDBJ databases">
        <authorList>
            <person name="Li F."/>
        </authorList>
    </citation>
    <scope>NUCLEOTIDE SEQUENCE [LARGE SCALE GENOMIC DNA]</scope>
    <source>
        <strain evidence="3 4">GXAS 311</strain>
    </source>
</reference>
<protein>
    <submittedName>
        <fullName evidence="3">Uncharacterized protein</fullName>
    </submittedName>
</protein>
<proteinExistence type="predicted"/>
<sequence>MNRYLKQWLLGGGLILASPYALAADDTPWISYLLIMMGVALVAGIALTYRNKKVEALVPRLLLIGLYFWVFTFAQVTVLAIIYYFTK</sequence>
<dbReference type="RefSeq" id="WP_353874132.1">
    <property type="nucleotide sequence ID" value="NZ_JBEVCJ010000004.1"/>
</dbReference>
<accession>A0ABV2BSL5</accession>
<keyword evidence="1" id="KW-0472">Membrane</keyword>
<dbReference type="EMBL" id="JBEVCJ010000004">
    <property type="protein sequence ID" value="MET1254572.1"/>
    <property type="molecule type" value="Genomic_DNA"/>
</dbReference>
<organism evidence="3 4">
    <name type="scientific">Aliikangiella maris</name>
    <dbReference type="NCBI Taxonomy" id="3162458"/>
    <lineage>
        <taxon>Bacteria</taxon>
        <taxon>Pseudomonadati</taxon>
        <taxon>Pseudomonadota</taxon>
        <taxon>Gammaproteobacteria</taxon>
        <taxon>Oceanospirillales</taxon>
        <taxon>Pleioneaceae</taxon>
        <taxon>Aliikangiella</taxon>
    </lineage>
</organism>
<keyword evidence="4" id="KW-1185">Reference proteome</keyword>
<dbReference type="Proteomes" id="UP001548189">
    <property type="component" value="Unassembled WGS sequence"/>
</dbReference>
<name>A0ABV2BSL5_9GAMM</name>
<feature type="transmembrane region" description="Helical" evidence="1">
    <location>
        <begin position="61"/>
        <end position="85"/>
    </location>
</feature>
<keyword evidence="2" id="KW-0732">Signal</keyword>
<keyword evidence="1" id="KW-0812">Transmembrane</keyword>
<feature type="transmembrane region" description="Helical" evidence="1">
    <location>
        <begin position="33"/>
        <end position="49"/>
    </location>
</feature>
<comment type="caution">
    <text evidence="3">The sequence shown here is derived from an EMBL/GenBank/DDBJ whole genome shotgun (WGS) entry which is preliminary data.</text>
</comment>
<evidence type="ECO:0000313" key="3">
    <source>
        <dbReference type="EMBL" id="MET1254572.1"/>
    </source>
</evidence>
<gene>
    <name evidence="3" type="ORF">ABVT43_05480</name>
</gene>
<evidence type="ECO:0000313" key="4">
    <source>
        <dbReference type="Proteomes" id="UP001548189"/>
    </source>
</evidence>